<dbReference type="PROSITE" id="PS51808">
    <property type="entry name" value="CHCH"/>
    <property type="match status" value="1"/>
</dbReference>
<gene>
    <name evidence="2" type="ORF">PYX00_006821</name>
</gene>
<dbReference type="InterPro" id="IPR039870">
    <property type="entry name" value="Coa4-like"/>
</dbReference>
<proteinExistence type="predicted"/>
<evidence type="ECO:0000313" key="2">
    <source>
        <dbReference type="EMBL" id="KAL0274377.1"/>
    </source>
</evidence>
<dbReference type="PANTHER" id="PTHR13639:SF2">
    <property type="entry name" value="CYTOCHROME C OXIDASE ASSEMBLY FACTOR 4 HOMOLOG, MITOCHONDRIAL"/>
    <property type="match status" value="1"/>
</dbReference>
<dbReference type="PANTHER" id="PTHR13639">
    <property type="entry name" value="CYTOCHROME C OXIDASE ASSEMBLY FACTOR 4 HOMOLOG, MITOCHONDRIAL"/>
    <property type="match status" value="1"/>
</dbReference>
<organism evidence="2">
    <name type="scientific">Menopon gallinae</name>
    <name type="common">poultry shaft louse</name>
    <dbReference type="NCBI Taxonomy" id="328185"/>
    <lineage>
        <taxon>Eukaryota</taxon>
        <taxon>Metazoa</taxon>
        <taxon>Ecdysozoa</taxon>
        <taxon>Arthropoda</taxon>
        <taxon>Hexapoda</taxon>
        <taxon>Insecta</taxon>
        <taxon>Pterygota</taxon>
        <taxon>Neoptera</taxon>
        <taxon>Paraneoptera</taxon>
        <taxon>Psocodea</taxon>
        <taxon>Troctomorpha</taxon>
        <taxon>Phthiraptera</taxon>
        <taxon>Amblycera</taxon>
        <taxon>Menoponidae</taxon>
        <taxon>Menopon</taxon>
    </lineage>
</organism>
<sequence length="73" mass="8708">MGLKDFRHGQPMKKADDEEDPLEKLMKGTGCLELHYEVQSCIFETQDWRKCQKQVEDFKKCMEKHKKKMEASE</sequence>
<accession>A0AAW2HWI5</accession>
<dbReference type="GO" id="GO:0033617">
    <property type="term" value="P:mitochondrial respiratory chain complex IV assembly"/>
    <property type="evidence" value="ECO:0007669"/>
    <property type="project" value="InterPro"/>
</dbReference>
<evidence type="ECO:0008006" key="3">
    <source>
        <dbReference type="Google" id="ProtNLM"/>
    </source>
</evidence>
<dbReference type="GO" id="GO:0005758">
    <property type="term" value="C:mitochondrial intermembrane space"/>
    <property type="evidence" value="ECO:0007669"/>
    <property type="project" value="InterPro"/>
</dbReference>
<feature type="region of interest" description="Disordered" evidence="1">
    <location>
        <begin position="1"/>
        <end position="21"/>
    </location>
</feature>
<dbReference type="AlphaFoldDB" id="A0AAW2HWI5"/>
<protein>
    <recommendedName>
        <fullName evidence="3">CHCH domain-containing protein</fullName>
    </recommendedName>
</protein>
<name>A0AAW2HWI5_9NEOP</name>
<evidence type="ECO:0000256" key="1">
    <source>
        <dbReference type="SAM" id="MobiDB-lite"/>
    </source>
</evidence>
<dbReference type="EMBL" id="JARGDH010000003">
    <property type="protein sequence ID" value="KAL0274377.1"/>
    <property type="molecule type" value="Genomic_DNA"/>
</dbReference>
<reference evidence="2" key="1">
    <citation type="journal article" date="2024" name="Gigascience">
        <title>Chromosome-level genome of the poultry shaft louse Menopon gallinae provides insight into the host-switching and adaptive evolution of parasitic lice.</title>
        <authorList>
            <person name="Xu Y."/>
            <person name="Ma L."/>
            <person name="Liu S."/>
            <person name="Liang Y."/>
            <person name="Liu Q."/>
            <person name="He Z."/>
            <person name="Tian L."/>
            <person name="Duan Y."/>
            <person name="Cai W."/>
            <person name="Li H."/>
            <person name="Song F."/>
        </authorList>
    </citation>
    <scope>NUCLEOTIDE SEQUENCE</scope>
    <source>
        <strain evidence="2">Cailab_2023a</strain>
    </source>
</reference>
<comment type="caution">
    <text evidence="2">The sequence shown here is derived from an EMBL/GenBank/DDBJ whole genome shotgun (WGS) entry which is preliminary data.</text>
</comment>